<evidence type="ECO:0000256" key="5">
    <source>
        <dbReference type="ARBA" id="ARBA00022475"/>
    </source>
</evidence>
<evidence type="ECO:0000256" key="3">
    <source>
        <dbReference type="ARBA" id="ARBA00016864"/>
    </source>
</evidence>
<dbReference type="Pfam" id="PF00528">
    <property type="entry name" value="BPD_transp_1"/>
    <property type="match status" value="1"/>
</dbReference>
<evidence type="ECO:0000256" key="9">
    <source>
        <dbReference type="RuleBase" id="RU363043"/>
    </source>
</evidence>
<dbReference type="PANTHER" id="PTHR43470">
    <property type="entry name" value="PHOSPHATE TRANSPORT SYSTEM PERMEASE PROTEIN PSTA-RELATED"/>
    <property type="match status" value="1"/>
</dbReference>
<feature type="domain" description="ABC transmembrane type-1" evidence="10">
    <location>
        <begin position="145"/>
        <end position="354"/>
    </location>
</feature>
<feature type="transmembrane region" description="Helical" evidence="9">
    <location>
        <begin position="20"/>
        <end position="43"/>
    </location>
</feature>
<name>A0ABZ2M184_9BACT</name>
<feature type="transmembrane region" description="Helical" evidence="9">
    <location>
        <begin position="149"/>
        <end position="170"/>
    </location>
</feature>
<comment type="subcellular location">
    <subcellularLocation>
        <location evidence="1 9">Cell membrane</location>
        <topology evidence="1 9">Multi-pass membrane protein</topology>
    </subcellularLocation>
</comment>
<keyword evidence="7 9" id="KW-1133">Transmembrane helix</keyword>
<gene>
    <name evidence="11" type="primary">pstA</name>
    <name evidence="11" type="ORF">LZC94_48255</name>
</gene>
<feature type="transmembrane region" description="Helical" evidence="9">
    <location>
        <begin position="268"/>
        <end position="286"/>
    </location>
</feature>
<evidence type="ECO:0000259" key="10">
    <source>
        <dbReference type="PROSITE" id="PS50928"/>
    </source>
</evidence>
<feature type="transmembrane region" description="Helical" evidence="9">
    <location>
        <begin position="103"/>
        <end position="120"/>
    </location>
</feature>
<feature type="transmembrane region" description="Helical" evidence="9">
    <location>
        <begin position="214"/>
        <end position="235"/>
    </location>
</feature>
<evidence type="ECO:0000256" key="7">
    <source>
        <dbReference type="ARBA" id="ARBA00022989"/>
    </source>
</evidence>
<keyword evidence="4" id="KW-0813">Transport</keyword>
<organism evidence="11 12">
    <name type="scientific">Pendulispora albinea</name>
    <dbReference type="NCBI Taxonomy" id="2741071"/>
    <lineage>
        <taxon>Bacteria</taxon>
        <taxon>Pseudomonadati</taxon>
        <taxon>Myxococcota</taxon>
        <taxon>Myxococcia</taxon>
        <taxon>Myxococcales</taxon>
        <taxon>Sorangiineae</taxon>
        <taxon>Pendulisporaceae</taxon>
        <taxon>Pendulispora</taxon>
    </lineage>
</organism>
<keyword evidence="12" id="KW-1185">Reference proteome</keyword>
<evidence type="ECO:0000256" key="1">
    <source>
        <dbReference type="ARBA" id="ARBA00004651"/>
    </source>
</evidence>
<reference evidence="11 12" key="1">
    <citation type="submission" date="2021-12" db="EMBL/GenBank/DDBJ databases">
        <title>Discovery of the Pendulisporaceae a myxobacterial family with distinct sporulation behavior and unique specialized metabolism.</title>
        <authorList>
            <person name="Garcia R."/>
            <person name="Popoff A."/>
            <person name="Bader C.D."/>
            <person name="Loehr J."/>
            <person name="Walesch S."/>
            <person name="Walt C."/>
            <person name="Boldt J."/>
            <person name="Bunk B."/>
            <person name="Haeckl F.J.F.P.J."/>
            <person name="Gunesch A.P."/>
            <person name="Birkelbach J."/>
            <person name="Nuebel U."/>
            <person name="Pietschmann T."/>
            <person name="Bach T."/>
            <person name="Mueller R."/>
        </authorList>
    </citation>
    <scope>NUCLEOTIDE SEQUENCE [LARGE SCALE GENOMIC DNA]</scope>
    <source>
        <strain evidence="11 12">MSr11954</strain>
    </source>
</reference>
<sequence>MSSLAEMQKTRRRHKAIETVLERGLAAGAVGLAGLYALGLLVLTLRGGHKVTGFTVYPSPLLDIRGEDAIRFIFAASIFACGAWGLSALVQRVAGTKLVLSKAKVRAAIVVIAVLGALLFRDHLPRFLIALPSDTTAGGGVGPEIFNTLYAAAMSTAITLPIGIGAAVYLARFAGGGRFVAVVRMALDTLASLPSIVYGLFGFLVFVVEMRAGYSLLAGAFVLALLNLPLVVGVAEESIRSVPRELEDASLALGATRVQTTLRVTIPYAWPGILSALVLSIGRVFAESAPLVMTAGTTISRADAYSLDPMRGGETLAVHLWYVNSAGLSPDRADVSAGTAAVLIVLIGLTNFLASRLAHFGGRR</sequence>
<dbReference type="PANTHER" id="PTHR43470:SF4">
    <property type="entry name" value="ABC TRANSPORTER PERMEASE PROTEIN YQGI-RELATED"/>
    <property type="match status" value="1"/>
</dbReference>
<keyword evidence="8 9" id="KW-0472">Membrane</keyword>
<dbReference type="RefSeq" id="WP_394825232.1">
    <property type="nucleotide sequence ID" value="NZ_CP089984.1"/>
</dbReference>
<dbReference type="SUPFAM" id="SSF161098">
    <property type="entry name" value="MetI-like"/>
    <property type="match status" value="1"/>
</dbReference>
<dbReference type="PROSITE" id="PS50928">
    <property type="entry name" value="ABC_TM1"/>
    <property type="match status" value="1"/>
</dbReference>
<keyword evidence="6 9" id="KW-0812">Transmembrane</keyword>
<dbReference type="NCBIfam" id="TIGR00974">
    <property type="entry name" value="3a0107s02c"/>
    <property type="match status" value="1"/>
</dbReference>
<evidence type="ECO:0000256" key="8">
    <source>
        <dbReference type="ARBA" id="ARBA00023136"/>
    </source>
</evidence>
<evidence type="ECO:0000256" key="4">
    <source>
        <dbReference type="ARBA" id="ARBA00022448"/>
    </source>
</evidence>
<proteinExistence type="inferred from homology"/>
<dbReference type="Gene3D" id="1.10.3720.10">
    <property type="entry name" value="MetI-like"/>
    <property type="match status" value="1"/>
</dbReference>
<feature type="transmembrane region" description="Helical" evidence="9">
    <location>
        <begin position="182"/>
        <end position="208"/>
    </location>
</feature>
<comment type="similarity">
    <text evidence="2 9">Belongs to the binding-protein-dependent transport system permease family. CysTW subfamily.</text>
</comment>
<evidence type="ECO:0000313" key="11">
    <source>
        <dbReference type="EMBL" id="WXB15599.1"/>
    </source>
</evidence>
<evidence type="ECO:0000256" key="2">
    <source>
        <dbReference type="ARBA" id="ARBA00007069"/>
    </source>
</evidence>
<dbReference type="InterPro" id="IPR005672">
    <property type="entry name" value="Phosphate_PstA"/>
</dbReference>
<feature type="transmembrane region" description="Helical" evidence="9">
    <location>
        <begin position="69"/>
        <end position="91"/>
    </location>
</feature>
<dbReference type="CDD" id="cd06261">
    <property type="entry name" value="TM_PBP2"/>
    <property type="match status" value="1"/>
</dbReference>
<evidence type="ECO:0000313" key="12">
    <source>
        <dbReference type="Proteomes" id="UP001370348"/>
    </source>
</evidence>
<dbReference type="EMBL" id="CP089984">
    <property type="protein sequence ID" value="WXB15599.1"/>
    <property type="molecule type" value="Genomic_DNA"/>
</dbReference>
<feature type="transmembrane region" description="Helical" evidence="9">
    <location>
        <begin position="335"/>
        <end position="354"/>
    </location>
</feature>
<dbReference type="InterPro" id="IPR000515">
    <property type="entry name" value="MetI-like"/>
</dbReference>
<keyword evidence="5 9" id="KW-1003">Cell membrane</keyword>
<dbReference type="InterPro" id="IPR035906">
    <property type="entry name" value="MetI-like_sf"/>
</dbReference>
<evidence type="ECO:0000256" key="6">
    <source>
        <dbReference type="ARBA" id="ARBA00022692"/>
    </source>
</evidence>
<accession>A0ABZ2M184</accession>
<dbReference type="Proteomes" id="UP001370348">
    <property type="component" value="Chromosome"/>
</dbReference>
<protein>
    <recommendedName>
        <fullName evidence="3 9">Phosphate transport system permease protein PstA</fullName>
    </recommendedName>
</protein>